<protein>
    <submittedName>
        <fullName evidence="1">Uncharacterized protein</fullName>
    </submittedName>
</protein>
<dbReference type="Proteomes" id="UP000321129">
    <property type="component" value="Unassembled WGS sequence"/>
</dbReference>
<dbReference type="EMBL" id="VOPY01000004">
    <property type="protein sequence ID" value="TXC67709.1"/>
    <property type="molecule type" value="Genomic_DNA"/>
</dbReference>
<accession>A0A5C6U4G2</accession>
<dbReference type="RefSeq" id="WP_147123668.1">
    <property type="nucleotide sequence ID" value="NZ_VOPY01000004.1"/>
</dbReference>
<reference evidence="1 2" key="1">
    <citation type="submission" date="2019-08" db="EMBL/GenBank/DDBJ databases">
        <title>Sphingorhabdus soil sp. nov., isolated from arctic soil.</title>
        <authorList>
            <person name="Liu Y."/>
        </authorList>
    </citation>
    <scope>NUCLEOTIDE SEQUENCE [LARGE SCALE GENOMIC DNA]</scope>
    <source>
        <strain evidence="1 2">D-2Q-5-6</strain>
    </source>
</reference>
<gene>
    <name evidence="1" type="ORF">FSZ31_12045</name>
</gene>
<dbReference type="OrthoDB" id="9981879at2"/>
<name>A0A5C6U4G2_9SPHN</name>
<organism evidence="1 2">
    <name type="scientific">Flavisphingopyxis soli</name>
    <dbReference type="NCBI Taxonomy" id="2601267"/>
    <lineage>
        <taxon>Bacteria</taxon>
        <taxon>Pseudomonadati</taxon>
        <taxon>Pseudomonadota</taxon>
        <taxon>Alphaproteobacteria</taxon>
        <taxon>Sphingomonadales</taxon>
        <taxon>Sphingopyxidaceae</taxon>
        <taxon>Flavisphingopyxis</taxon>
    </lineage>
</organism>
<comment type="caution">
    <text evidence="1">The sequence shown here is derived from an EMBL/GenBank/DDBJ whole genome shotgun (WGS) entry which is preliminary data.</text>
</comment>
<proteinExistence type="predicted"/>
<dbReference type="AlphaFoldDB" id="A0A5C6U4G2"/>
<keyword evidence="2" id="KW-1185">Reference proteome</keyword>
<evidence type="ECO:0000313" key="2">
    <source>
        <dbReference type="Proteomes" id="UP000321129"/>
    </source>
</evidence>
<sequence>MSNDPIYLSEAVEKFLGKSGDLAKLAAGIKLKPASVRREPLPEDWKGHRVIVTPASKGYQKYIDLRKGLIEALIEGINSQKWVVSGRIGNQRETILGEYIASFSANRISLTSNIIGPFSDVRLDVYVPSRDDKIIEEIEGICRSCVPKQPGSRYEDIYHKVFAIIGGLEIGEFKKAWKKADIDPAYRKPGPPFRLGKDEQV</sequence>
<evidence type="ECO:0000313" key="1">
    <source>
        <dbReference type="EMBL" id="TXC67709.1"/>
    </source>
</evidence>